<dbReference type="EMBL" id="UYYF01004310">
    <property type="protein sequence ID" value="VDN02102.1"/>
    <property type="molecule type" value="Genomic_DNA"/>
</dbReference>
<name>A0A0N5CX28_THECL</name>
<reference evidence="2 3" key="2">
    <citation type="submission" date="2018-11" db="EMBL/GenBank/DDBJ databases">
        <authorList>
            <consortium name="Pathogen Informatics"/>
        </authorList>
    </citation>
    <scope>NUCLEOTIDE SEQUENCE [LARGE SCALE GENOMIC DNA]</scope>
</reference>
<dbReference type="WBParaSite" id="TCLT_0000493101-mRNA-1">
    <property type="protein sequence ID" value="TCLT_0000493101-mRNA-1"/>
    <property type="gene ID" value="TCLT_0000493101"/>
</dbReference>
<evidence type="ECO:0000313" key="2">
    <source>
        <dbReference type="EMBL" id="VDN02102.1"/>
    </source>
</evidence>
<evidence type="ECO:0000259" key="1">
    <source>
        <dbReference type="Pfam" id="PF25321"/>
    </source>
</evidence>
<sequence>MHLAKLQNFFSRPFRSNALKRTKSATKLERKRNCSRNNLNARNILRRSVENVCGVDQAVNGHSVFRRYFPVQREKDSLRPSRSHESLLAYSSATHMIDLDGAEMRIHPIHLSAMNVPNCFRLENTYYACRNPRERNRWIERLVGVAKQLFFSSA</sequence>
<dbReference type="InterPro" id="IPR057606">
    <property type="entry name" value="SynGAP1-like_PH"/>
</dbReference>
<protein>
    <submittedName>
        <fullName evidence="4">PH domain-containing protein</fullName>
    </submittedName>
</protein>
<dbReference type="Proteomes" id="UP000276776">
    <property type="component" value="Unassembled WGS sequence"/>
</dbReference>
<dbReference type="OMA" id="STTSHMI"/>
<dbReference type="AlphaFoldDB" id="A0A0N5CX28"/>
<keyword evidence="3" id="KW-1185">Reference proteome</keyword>
<gene>
    <name evidence="2" type="ORF">TCLT_LOCUS4920</name>
</gene>
<proteinExistence type="predicted"/>
<feature type="domain" description="Ras/Rap GTPase-activating protein SynGAP-like PH" evidence="1">
    <location>
        <begin position="5"/>
        <end position="142"/>
    </location>
</feature>
<dbReference type="OrthoDB" id="5861620at2759"/>
<dbReference type="STRING" id="103827.A0A0N5CX28"/>
<evidence type="ECO:0000313" key="4">
    <source>
        <dbReference type="WBParaSite" id="TCLT_0000493101-mRNA-1"/>
    </source>
</evidence>
<organism evidence="4">
    <name type="scientific">Thelazia callipaeda</name>
    <name type="common">Oriental eyeworm</name>
    <name type="synonym">Parasitic nematode</name>
    <dbReference type="NCBI Taxonomy" id="103827"/>
    <lineage>
        <taxon>Eukaryota</taxon>
        <taxon>Metazoa</taxon>
        <taxon>Ecdysozoa</taxon>
        <taxon>Nematoda</taxon>
        <taxon>Chromadorea</taxon>
        <taxon>Rhabditida</taxon>
        <taxon>Spirurina</taxon>
        <taxon>Spiruromorpha</taxon>
        <taxon>Thelazioidea</taxon>
        <taxon>Thelaziidae</taxon>
        <taxon>Thelazia</taxon>
    </lineage>
</organism>
<accession>A0A0N5CX28</accession>
<dbReference type="Pfam" id="PF25321">
    <property type="entry name" value="PH_RASGAP"/>
    <property type="match status" value="1"/>
</dbReference>
<evidence type="ECO:0000313" key="3">
    <source>
        <dbReference type="Proteomes" id="UP000276776"/>
    </source>
</evidence>
<reference evidence="4" key="1">
    <citation type="submission" date="2017-02" db="UniProtKB">
        <authorList>
            <consortium name="WormBaseParasite"/>
        </authorList>
    </citation>
    <scope>IDENTIFICATION</scope>
</reference>